<gene>
    <name evidence="1" type="ORF">KVH32_00375</name>
</gene>
<evidence type="ECO:0000313" key="1">
    <source>
        <dbReference type="EMBL" id="MBZ6149626.1"/>
    </source>
</evidence>
<keyword evidence="2" id="KW-1185">Reference proteome</keyword>
<dbReference type="Proteomes" id="UP000758701">
    <property type="component" value="Unassembled WGS sequence"/>
</dbReference>
<comment type="caution">
    <text evidence="1">The sequence shown here is derived from an EMBL/GenBank/DDBJ whole genome shotgun (WGS) entry which is preliminary data.</text>
</comment>
<reference evidence="1 2" key="1">
    <citation type="submission" date="2021-06" db="EMBL/GenBank/DDBJ databases">
        <title>Ecological speciation of a Streptomyces species isolated from different habitats and geographic origins.</title>
        <authorList>
            <person name="Wang J."/>
        </authorList>
    </citation>
    <scope>NUCLEOTIDE SEQUENCE [LARGE SCALE GENOMIC DNA]</scope>
    <source>
        <strain evidence="1 2">FXJ8.012</strain>
    </source>
</reference>
<dbReference type="EMBL" id="JAHSTP010000001">
    <property type="protein sequence ID" value="MBZ6149626.1"/>
    <property type="molecule type" value="Genomic_DNA"/>
</dbReference>
<sequence length="49" mass="5575">MTTVLRTVLTAVRVRRTPRHLAGVSFCDGVSRVAERRRHARMAAFTHAR</sequence>
<dbReference type="RefSeq" id="WP_199790860.1">
    <property type="nucleotide sequence ID" value="NZ_BNEG01000003.1"/>
</dbReference>
<accession>A0ABS7VV93</accession>
<protein>
    <submittedName>
        <fullName evidence="1">Uncharacterized protein</fullName>
    </submittedName>
</protein>
<name>A0ABS7VV93_STROV</name>
<evidence type="ECO:0000313" key="2">
    <source>
        <dbReference type="Proteomes" id="UP000758701"/>
    </source>
</evidence>
<organism evidence="1 2">
    <name type="scientific">Streptomyces olivaceus</name>
    <dbReference type="NCBI Taxonomy" id="47716"/>
    <lineage>
        <taxon>Bacteria</taxon>
        <taxon>Bacillati</taxon>
        <taxon>Actinomycetota</taxon>
        <taxon>Actinomycetes</taxon>
        <taxon>Kitasatosporales</taxon>
        <taxon>Streptomycetaceae</taxon>
        <taxon>Streptomyces</taxon>
    </lineage>
</organism>
<proteinExistence type="predicted"/>